<protein>
    <submittedName>
        <fullName evidence="1">Uncharacterized protein</fullName>
    </submittedName>
</protein>
<dbReference type="AlphaFoldDB" id="A0A0P9D513"/>
<name>A0A0P9D513_9CHLR</name>
<keyword evidence="2" id="KW-1185">Reference proteome</keyword>
<comment type="caution">
    <text evidence="1">The sequence shown here is derived from an EMBL/GenBank/DDBJ whole genome shotgun (WGS) entry which is preliminary data.</text>
</comment>
<gene>
    <name evidence="1" type="ORF">SE17_12340</name>
</gene>
<proteinExistence type="predicted"/>
<organism evidence="1 2">
    <name type="scientific">Kouleothrix aurantiaca</name>
    <dbReference type="NCBI Taxonomy" id="186479"/>
    <lineage>
        <taxon>Bacteria</taxon>
        <taxon>Bacillati</taxon>
        <taxon>Chloroflexota</taxon>
        <taxon>Chloroflexia</taxon>
        <taxon>Chloroflexales</taxon>
        <taxon>Roseiflexineae</taxon>
        <taxon>Roseiflexaceae</taxon>
        <taxon>Kouleothrix</taxon>
    </lineage>
</organism>
<sequence length="280" mass="30157">MAISSPLSPGAVAQEKRQTKGKAMKHIRHLIHWGAAGALVLLVLAAPSAQAGPEVAEPFRDYYAQHEGIRVLGYPISDLREAGGYAAQYFEKGRIEDHRRDTADPGWAFMFGRLTDELIARGAGSAVSGTNVTYGTLATAADPSRRLAAPAGFAGGTAGVRAGEFIPYDAFLRPAPGYVVPLHFWSYMQRTDLFPGGWLHDIGLPMTDAFQTTVVKNGELRTIGMQAFERTILTYDPRNPGDWQVERGNIGTDALQAQPVPVPAGPIVLPQSGERVPLPL</sequence>
<dbReference type="EMBL" id="LJCR01000379">
    <property type="protein sequence ID" value="KPV52971.1"/>
    <property type="molecule type" value="Genomic_DNA"/>
</dbReference>
<evidence type="ECO:0000313" key="2">
    <source>
        <dbReference type="Proteomes" id="UP000050509"/>
    </source>
</evidence>
<reference evidence="1 2" key="1">
    <citation type="submission" date="2015-09" db="EMBL/GenBank/DDBJ databases">
        <title>Draft genome sequence of Kouleothrix aurantiaca JCM 19913.</title>
        <authorList>
            <person name="Hemp J."/>
        </authorList>
    </citation>
    <scope>NUCLEOTIDE SEQUENCE [LARGE SCALE GENOMIC DNA]</scope>
    <source>
        <strain evidence="1 2">COM-B</strain>
    </source>
</reference>
<evidence type="ECO:0000313" key="1">
    <source>
        <dbReference type="EMBL" id="KPV52971.1"/>
    </source>
</evidence>
<feature type="non-terminal residue" evidence="1">
    <location>
        <position position="280"/>
    </location>
</feature>
<dbReference type="Proteomes" id="UP000050509">
    <property type="component" value="Unassembled WGS sequence"/>
</dbReference>
<accession>A0A0P9D513</accession>